<sequence length="127" mass="14287">MNLTIGKFAKTADVGVETIRFYQRKGLLETPEGFGGMRRYGPEDVRRLRFIRKAQKAGFTLEEIKELIDLDAGEDRQRARELARARMAKLDEQIAELARARDSLKRLATACSGSDKGPCPILVAFDD</sequence>
<dbReference type="InterPro" id="IPR047057">
    <property type="entry name" value="MerR_fam"/>
</dbReference>
<name>A0AAE9XPQ8_9PROT</name>
<dbReference type="Pfam" id="PF13411">
    <property type="entry name" value="MerR_1"/>
    <property type="match status" value="1"/>
</dbReference>
<evidence type="ECO:0000256" key="6">
    <source>
        <dbReference type="ARBA" id="ARBA00023015"/>
    </source>
</evidence>
<dbReference type="PRINTS" id="PR00040">
    <property type="entry name" value="HTHMERR"/>
</dbReference>
<dbReference type="PROSITE" id="PS50937">
    <property type="entry name" value="HTH_MERR_2"/>
    <property type="match status" value="1"/>
</dbReference>
<evidence type="ECO:0000256" key="3">
    <source>
        <dbReference type="ARBA" id="ARBA00022491"/>
    </source>
</evidence>
<keyword evidence="9" id="KW-0804">Transcription</keyword>
<dbReference type="InterPro" id="IPR000551">
    <property type="entry name" value="MerR-type_HTH_dom"/>
</dbReference>
<dbReference type="SUPFAM" id="SSF46955">
    <property type="entry name" value="Putative DNA-binding domain"/>
    <property type="match status" value="1"/>
</dbReference>
<dbReference type="GO" id="GO:0003700">
    <property type="term" value="F:DNA-binding transcription factor activity"/>
    <property type="evidence" value="ECO:0007669"/>
    <property type="project" value="InterPro"/>
</dbReference>
<dbReference type="Gene3D" id="1.10.1660.10">
    <property type="match status" value="1"/>
</dbReference>
<dbReference type="Proteomes" id="UP001217500">
    <property type="component" value="Chromosome"/>
</dbReference>
<dbReference type="PANTHER" id="PTHR30204:SF69">
    <property type="entry name" value="MERR-FAMILY TRANSCRIPTIONAL REGULATOR"/>
    <property type="match status" value="1"/>
</dbReference>
<keyword evidence="2" id="KW-0475">Mercuric resistance</keyword>
<evidence type="ECO:0000256" key="8">
    <source>
        <dbReference type="ARBA" id="ARBA00023159"/>
    </source>
</evidence>
<dbReference type="KEGG" id="gso:PH603_03960"/>
<comment type="function">
    <text evidence="10">Mediates the mercuric-dependent induction of mercury resistance operon. In the absence of mercury MerR represses transcription by binding tightly to the mer operator region; when mercury is present the dimeric complex binds a single ion and becomes a potent transcriptional activator, while remaining bound to the mer site.</text>
</comment>
<evidence type="ECO:0000256" key="5">
    <source>
        <dbReference type="ARBA" id="ARBA00022914"/>
    </source>
</evidence>
<dbReference type="SMART" id="SM00422">
    <property type="entry name" value="HTH_MERR"/>
    <property type="match status" value="1"/>
</dbReference>
<evidence type="ECO:0000313" key="14">
    <source>
        <dbReference type="Proteomes" id="UP001217500"/>
    </source>
</evidence>
<dbReference type="PANTHER" id="PTHR30204">
    <property type="entry name" value="REDOX-CYCLING DRUG-SENSING TRANSCRIPTIONAL ACTIVATOR SOXR"/>
    <property type="match status" value="1"/>
</dbReference>
<dbReference type="GO" id="GO:0003677">
    <property type="term" value="F:DNA binding"/>
    <property type="evidence" value="ECO:0007669"/>
    <property type="project" value="UniProtKB-KW"/>
</dbReference>
<keyword evidence="8" id="KW-0010">Activator</keyword>
<keyword evidence="11" id="KW-0175">Coiled coil</keyword>
<dbReference type="GO" id="GO:0046689">
    <property type="term" value="P:response to mercury ion"/>
    <property type="evidence" value="ECO:0007669"/>
    <property type="project" value="UniProtKB-KW"/>
</dbReference>
<keyword evidence="4" id="KW-0479">Metal-binding</keyword>
<gene>
    <name evidence="13" type="ORF">PH603_03960</name>
</gene>
<dbReference type="InterPro" id="IPR009061">
    <property type="entry name" value="DNA-bd_dom_put_sf"/>
</dbReference>
<keyword evidence="14" id="KW-1185">Reference proteome</keyword>
<feature type="domain" description="HTH merR-type" evidence="12">
    <location>
        <begin position="2"/>
        <end position="70"/>
    </location>
</feature>
<evidence type="ECO:0000256" key="10">
    <source>
        <dbReference type="ARBA" id="ARBA00024874"/>
    </source>
</evidence>
<dbReference type="GO" id="GO:0045340">
    <property type="term" value="F:mercury ion binding"/>
    <property type="evidence" value="ECO:0007669"/>
    <property type="project" value="InterPro"/>
</dbReference>
<proteinExistence type="predicted"/>
<dbReference type="InterPro" id="IPR011794">
    <property type="entry name" value="MerR"/>
</dbReference>
<keyword evidence="5" id="KW-0476">Mercury</keyword>
<evidence type="ECO:0000313" key="13">
    <source>
        <dbReference type="EMBL" id="WCL54912.1"/>
    </source>
</evidence>
<keyword evidence="6" id="KW-0805">Transcription regulation</keyword>
<evidence type="ECO:0000256" key="11">
    <source>
        <dbReference type="SAM" id="Coils"/>
    </source>
</evidence>
<evidence type="ECO:0000256" key="1">
    <source>
        <dbReference type="ARBA" id="ARBA00017146"/>
    </source>
</evidence>
<evidence type="ECO:0000259" key="12">
    <source>
        <dbReference type="PROSITE" id="PS50937"/>
    </source>
</evidence>
<keyword evidence="3" id="KW-0678">Repressor</keyword>
<dbReference type="CDD" id="cd04783">
    <property type="entry name" value="HTH_MerR1"/>
    <property type="match status" value="1"/>
</dbReference>
<organism evidence="13 14">
    <name type="scientific">Gimibacter soli</name>
    <dbReference type="NCBI Taxonomy" id="3024400"/>
    <lineage>
        <taxon>Bacteria</taxon>
        <taxon>Pseudomonadati</taxon>
        <taxon>Pseudomonadota</taxon>
        <taxon>Alphaproteobacteria</taxon>
        <taxon>Kordiimonadales</taxon>
        <taxon>Temperatibacteraceae</taxon>
        <taxon>Gimibacter</taxon>
    </lineage>
</organism>
<protein>
    <recommendedName>
        <fullName evidence="1">Mercuric resistance operon regulatory protein</fullName>
    </recommendedName>
</protein>
<keyword evidence="7" id="KW-0238">DNA-binding</keyword>
<dbReference type="EMBL" id="CP116805">
    <property type="protein sequence ID" value="WCL54912.1"/>
    <property type="molecule type" value="Genomic_DNA"/>
</dbReference>
<evidence type="ECO:0000256" key="9">
    <source>
        <dbReference type="ARBA" id="ARBA00023163"/>
    </source>
</evidence>
<feature type="coiled-coil region" evidence="11">
    <location>
        <begin position="80"/>
        <end position="110"/>
    </location>
</feature>
<evidence type="ECO:0000256" key="4">
    <source>
        <dbReference type="ARBA" id="ARBA00022723"/>
    </source>
</evidence>
<evidence type="ECO:0000256" key="7">
    <source>
        <dbReference type="ARBA" id="ARBA00023125"/>
    </source>
</evidence>
<reference evidence="13" key="1">
    <citation type="submission" date="2023-01" db="EMBL/GenBank/DDBJ databases">
        <title>The genome sequence of Kordiimonadaceae bacterium 6D33.</title>
        <authorList>
            <person name="Liu Y."/>
        </authorList>
    </citation>
    <scope>NUCLEOTIDE SEQUENCE</scope>
    <source>
        <strain evidence="13">6D33</strain>
    </source>
</reference>
<accession>A0AAE9XPQ8</accession>
<dbReference type="AlphaFoldDB" id="A0AAE9XPQ8"/>
<evidence type="ECO:0000256" key="2">
    <source>
        <dbReference type="ARBA" id="ARBA00022466"/>
    </source>
</evidence>